<dbReference type="GO" id="GO:0004177">
    <property type="term" value="F:aminopeptidase activity"/>
    <property type="evidence" value="ECO:0007669"/>
    <property type="project" value="TreeGrafter"/>
</dbReference>
<dbReference type="CDD" id="cd02252">
    <property type="entry name" value="nylC_like"/>
    <property type="match status" value="1"/>
</dbReference>
<name>A0A7Y8VSN8_9FIRM</name>
<protein>
    <submittedName>
        <fullName evidence="2">P1 family peptidase</fullName>
    </submittedName>
</protein>
<dbReference type="AlphaFoldDB" id="A0A7Y8VSN8"/>
<accession>A0A7Y8VSN8</accession>
<dbReference type="PANTHER" id="PTHR36512">
    <property type="entry name" value="D-AMINOPEPTIDASE"/>
    <property type="match status" value="1"/>
</dbReference>
<dbReference type="Proteomes" id="UP000526307">
    <property type="component" value="Unassembled WGS sequence"/>
</dbReference>
<dbReference type="EMBL" id="JABXYR010000002">
    <property type="protein sequence ID" value="NWO23924.1"/>
    <property type="molecule type" value="Genomic_DNA"/>
</dbReference>
<dbReference type="SUPFAM" id="SSF56266">
    <property type="entry name" value="DmpA/ArgJ-like"/>
    <property type="match status" value="2"/>
</dbReference>
<comment type="caution">
    <text evidence="2">The sequence shown here is derived from an EMBL/GenBank/DDBJ whole genome shotgun (WGS) entry which is preliminary data.</text>
</comment>
<evidence type="ECO:0000313" key="2">
    <source>
        <dbReference type="EMBL" id="NWO23924.1"/>
    </source>
</evidence>
<dbReference type="RefSeq" id="WP_178978776.1">
    <property type="nucleotide sequence ID" value="NZ_CAJPUB010000007.1"/>
</dbReference>
<evidence type="ECO:0000313" key="3">
    <source>
        <dbReference type="Proteomes" id="UP000526307"/>
    </source>
</evidence>
<keyword evidence="3" id="KW-1185">Reference proteome</keyword>
<reference evidence="2 3" key="1">
    <citation type="submission" date="2020-06" db="EMBL/GenBank/DDBJ databases">
        <title>Mogibacterium timidum strain W9173 genomic sequence.</title>
        <authorList>
            <person name="Wade W.G."/>
            <person name="Johnston C.D."/>
            <person name="Chen T."/>
            <person name="Dewhirst F.E."/>
        </authorList>
    </citation>
    <scope>NUCLEOTIDE SEQUENCE [LARGE SCALE GENOMIC DNA]</scope>
    <source>
        <strain evidence="2 3">W9173</strain>
    </source>
</reference>
<dbReference type="InterPro" id="IPR005321">
    <property type="entry name" value="Peptidase_S58_DmpA"/>
</dbReference>
<dbReference type="Pfam" id="PF03576">
    <property type="entry name" value="Peptidase_S58"/>
    <property type="match status" value="2"/>
</dbReference>
<dbReference type="Gene3D" id="3.60.70.12">
    <property type="entry name" value="L-amino peptidase D-ALA esterase/amidase"/>
    <property type="match status" value="2"/>
</dbReference>
<organism evidence="2 3">
    <name type="scientific">Mogibacterium timidum</name>
    <dbReference type="NCBI Taxonomy" id="35519"/>
    <lineage>
        <taxon>Bacteria</taxon>
        <taxon>Bacillati</taxon>
        <taxon>Bacillota</taxon>
        <taxon>Clostridia</taxon>
        <taxon>Peptostreptococcales</taxon>
        <taxon>Anaerovoracaceae</taxon>
        <taxon>Mogibacterium</taxon>
    </lineage>
</organism>
<sequence length="454" mass="47729">MGFKRIDVKEIKGFKLGNAENQATGTGCTVIISEEGAVAGVDIRGGGPATRETDLLKSENTVQSINAVVLSGGSAFGLEAGSGVMKYLEDKGVGFNMGDRCIPIVTQASLYDLDVGSADVRPDVEMGKQACISAYEDKFEHGNHGAGTGASVGKLYGMDRAMKSSLGTFACSDGVLEVGAIAAVNALGDVYNGNNNIIAGLLSKDKCYIKGSISVMKNHVHGEAGPEAPDIRDPFKRGDVNTTFKFDNGEEVDLAVEASVENTADYLTEAAIKSTLESQVPLQAKAESLSARAELGSAIAVDDASISNAEVTSVDPDTRGEVNDIEARIEELQAELDDAGSDEPEYEPITVEEMGYDVPFNTTISCLITNAKLTKPQANKLASILHDGYARAIKPVHSTLDGDAIFVMSTNQIEVNFDAFAALATDILQYSVIDSALAATDAYGLKSSRSIIGK</sequence>
<comment type="similarity">
    <text evidence="1">Belongs to the peptidase S58 family.</text>
</comment>
<evidence type="ECO:0000256" key="1">
    <source>
        <dbReference type="ARBA" id="ARBA00007068"/>
    </source>
</evidence>
<dbReference type="PANTHER" id="PTHR36512:SF3">
    <property type="entry name" value="BLR5678 PROTEIN"/>
    <property type="match status" value="1"/>
</dbReference>
<dbReference type="InterPro" id="IPR016117">
    <property type="entry name" value="ArgJ-like_dom_sf"/>
</dbReference>
<gene>
    <name evidence="2" type="ORF">HW270_07655</name>
</gene>
<proteinExistence type="inferred from homology"/>